<evidence type="ECO:0000313" key="2">
    <source>
        <dbReference type="EMBL" id="KAF9337595.1"/>
    </source>
</evidence>
<name>A0A9P5STP9_9FUNG</name>
<keyword evidence="3" id="KW-1185">Reference proteome</keyword>
<dbReference type="EMBL" id="JAAAUY010000022">
    <property type="protein sequence ID" value="KAF9337595.1"/>
    <property type="molecule type" value="Genomic_DNA"/>
</dbReference>
<dbReference type="AlphaFoldDB" id="A0A9P5STP9"/>
<dbReference type="Proteomes" id="UP000696485">
    <property type="component" value="Unassembled WGS sequence"/>
</dbReference>
<gene>
    <name evidence="2" type="ORF">BG006_003990</name>
</gene>
<protein>
    <submittedName>
        <fullName evidence="2">Uncharacterized protein</fullName>
    </submittedName>
</protein>
<reference evidence="2" key="1">
    <citation type="journal article" date="2020" name="Fungal Divers.">
        <title>Resolving the Mortierellaceae phylogeny through synthesis of multi-gene phylogenetics and phylogenomics.</title>
        <authorList>
            <person name="Vandepol N."/>
            <person name="Liber J."/>
            <person name="Desiro A."/>
            <person name="Na H."/>
            <person name="Kennedy M."/>
            <person name="Barry K."/>
            <person name="Grigoriev I.V."/>
            <person name="Miller A.N."/>
            <person name="O'Donnell K."/>
            <person name="Stajich J.E."/>
            <person name="Bonito G."/>
        </authorList>
    </citation>
    <scope>NUCLEOTIDE SEQUENCE</scope>
    <source>
        <strain evidence="2">NVP1</strain>
    </source>
</reference>
<accession>A0A9P5STP9</accession>
<organism evidence="2 3">
    <name type="scientific">Podila minutissima</name>
    <dbReference type="NCBI Taxonomy" id="64525"/>
    <lineage>
        <taxon>Eukaryota</taxon>
        <taxon>Fungi</taxon>
        <taxon>Fungi incertae sedis</taxon>
        <taxon>Mucoromycota</taxon>
        <taxon>Mortierellomycotina</taxon>
        <taxon>Mortierellomycetes</taxon>
        <taxon>Mortierellales</taxon>
        <taxon>Mortierellaceae</taxon>
        <taxon>Podila</taxon>
    </lineage>
</organism>
<feature type="chain" id="PRO_5040249105" evidence="1">
    <location>
        <begin position="28"/>
        <end position="71"/>
    </location>
</feature>
<evidence type="ECO:0000313" key="3">
    <source>
        <dbReference type="Proteomes" id="UP000696485"/>
    </source>
</evidence>
<keyword evidence="1" id="KW-0732">Signal</keyword>
<evidence type="ECO:0000256" key="1">
    <source>
        <dbReference type="SAM" id="SignalP"/>
    </source>
</evidence>
<comment type="caution">
    <text evidence="2">The sequence shown here is derived from an EMBL/GenBank/DDBJ whole genome shotgun (WGS) entry which is preliminary data.</text>
</comment>
<sequence length="71" mass="7846">MKQDQSYNILFVMLLMILAVVLRGTAATPLTIHLPPPPTPPCQSACNSDFYKCISPPANCQEEFDQCMAKC</sequence>
<proteinExistence type="predicted"/>
<feature type="signal peptide" evidence="1">
    <location>
        <begin position="1"/>
        <end position="27"/>
    </location>
</feature>